<protein>
    <recommendedName>
        <fullName evidence="2">Ras-related protein Rab-21</fullName>
    </recommendedName>
</protein>
<dbReference type="FunFam" id="3.40.50.300:FF:000550">
    <property type="entry name" value="ras-related protein Rab-21"/>
    <property type="match status" value="1"/>
</dbReference>
<dbReference type="NCBIfam" id="TIGR00231">
    <property type="entry name" value="small_GTP"/>
    <property type="match status" value="1"/>
</dbReference>
<dbReference type="SMART" id="SM00175">
    <property type="entry name" value="RAB"/>
    <property type="match status" value="1"/>
</dbReference>
<feature type="region of interest" description="Disordered" evidence="11">
    <location>
        <begin position="192"/>
        <end position="213"/>
    </location>
</feature>
<dbReference type="PROSITE" id="PS51421">
    <property type="entry name" value="RAS"/>
    <property type="match status" value="1"/>
</dbReference>
<reference evidence="13" key="2">
    <citation type="submission" date="2020-10" db="UniProtKB">
        <authorList>
            <consortium name="WormBaseParasite"/>
        </authorList>
    </citation>
    <scope>IDENTIFICATION</scope>
</reference>
<evidence type="ECO:0000256" key="8">
    <source>
        <dbReference type="ARBA" id="ARBA00023288"/>
    </source>
</evidence>
<dbReference type="WBParaSite" id="Pan_g18854.t1">
    <property type="protein sequence ID" value="Pan_g18854.t1"/>
    <property type="gene ID" value="Pan_g18854"/>
</dbReference>
<organism evidence="12 13">
    <name type="scientific">Panagrellus redivivus</name>
    <name type="common">Microworm</name>
    <dbReference type="NCBI Taxonomy" id="6233"/>
    <lineage>
        <taxon>Eukaryota</taxon>
        <taxon>Metazoa</taxon>
        <taxon>Ecdysozoa</taxon>
        <taxon>Nematoda</taxon>
        <taxon>Chromadorea</taxon>
        <taxon>Rhabditida</taxon>
        <taxon>Tylenchina</taxon>
        <taxon>Panagrolaimomorpha</taxon>
        <taxon>Panagrolaimoidea</taxon>
        <taxon>Panagrolaimidae</taxon>
        <taxon>Panagrellus</taxon>
    </lineage>
</organism>
<keyword evidence="8" id="KW-0449">Lipoprotein</keyword>
<evidence type="ECO:0000256" key="2">
    <source>
        <dbReference type="ARBA" id="ARBA00014900"/>
    </source>
</evidence>
<dbReference type="PROSITE" id="PS51420">
    <property type="entry name" value="RHO"/>
    <property type="match status" value="1"/>
</dbReference>
<dbReference type="GO" id="GO:0003924">
    <property type="term" value="F:GTPase activity"/>
    <property type="evidence" value="ECO:0007669"/>
    <property type="project" value="InterPro"/>
</dbReference>
<keyword evidence="7" id="KW-0472">Membrane</keyword>
<comment type="subcellular location">
    <subcellularLocation>
        <location evidence="10">Endomembrane system</location>
        <topology evidence="10">Lipid-anchor</topology>
    </subcellularLocation>
</comment>
<dbReference type="PANTHER" id="PTHR47978">
    <property type="match status" value="1"/>
</dbReference>
<keyword evidence="9" id="KW-0636">Prenylation</keyword>
<dbReference type="Gene3D" id="3.40.50.300">
    <property type="entry name" value="P-loop containing nucleotide triphosphate hydrolases"/>
    <property type="match status" value="1"/>
</dbReference>
<sequence>MEAGTSDSPVFKVVLLGEGAVGKSSILLRYIENKFNNKHLSTTQASFATRKLTVNGKTVELNIWDTAGQEKYHSLGPIYYRGSQGAMLIYDITDTRSFERIKNWVRELQEVLKGTATLLVVGNKVDLDATRQIQRETAEEYAKSVGALYAECSAKENIDIDALFETITKAMMAKASEVSTLNRGASLRRSTSRRTIQVSDDTDTEAAPKKKCC</sequence>
<dbReference type="GO" id="GO:0005525">
    <property type="term" value="F:GTP binding"/>
    <property type="evidence" value="ECO:0007669"/>
    <property type="project" value="UniProtKB-KW"/>
</dbReference>
<evidence type="ECO:0000256" key="5">
    <source>
        <dbReference type="ARBA" id="ARBA00022927"/>
    </source>
</evidence>
<evidence type="ECO:0000256" key="4">
    <source>
        <dbReference type="ARBA" id="ARBA00022741"/>
    </source>
</evidence>
<evidence type="ECO:0000256" key="10">
    <source>
        <dbReference type="ARBA" id="ARBA00037868"/>
    </source>
</evidence>
<evidence type="ECO:0000256" key="6">
    <source>
        <dbReference type="ARBA" id="ARBA00023134"/>
    </source>
</evidence>
<dbReference type="AlphaFoldDB" id="A0A7E4ZUU2"/>
<evidence type="ECO:0000256" key="11">
    <source>
        <dbReference type="SAM" id="MobiDB-lite"/>
    </source>
</evidence>
<comment type="similarity">
    <text evidence="1">Belongs to the small GTPase superfamily. Rab family.</text>
</comment>
<dbReference type="SMART" id="SM00176">
    <property type="entry name" value="RAN"/>
    <property type="match status" value="1"/>
</dbReference>
<keyword evidence="5" id="KW-0653">Protein transport</keyword>
<evidence type="ECO:0000256" key="7">
    <source>
        <dbReference type="ARBA" id="ARBA00023136"/>
    </source>
</evidence>
<evidence type="ECO:0000256" key="1">
    <source>
        <dbReference type="ARBA" id="ARBA00006270"/>
    </source>
</evidence>
<keyword evidence="4" id="KW-0547">Nucleotide-binding</keyword>
<keyword evidence="3" id="KW-0813">Transport</keyword>
<accession>A0A7E4ZUU2</accession>
<dbReference type="InterPro" id="IPR027417">
    <property type="entry name" value="P-loop_NTPase"/>
</dbReference>
<evidence type="ECO:0000256" key="9">
    <source>
        <dbReference type="ARBA" id="ARBA00023289"/>
    </source>
</evidence>
<dbReference type="SMART" id="SM00173">
    <property type="entry name" value="RAS"/>
    <property type="match status" value="1"/>
</dbReference>
<dbReference type="InterPro" id="IPR005225">
    <property type="entry name" value="Small_GTP-bd"/>
</dbReference>
<evidence type="ECO:0000256" key="3">
    <source>
        <dbReference type="ARBA" id="ARBA00022448"/>
    </source>
</evidence>
<dbReference type="PROSITE" id="PS51419">
    <property type="entry name" value="RAB"/>
    <property type="match status" value="1"/>
</dbReference>
<dbReference type="Pfam" id="PF00071">
    <property type="entry name" value="Ras"/>
    <property type="match status" value="1"/>
</dbReference>
<dbReference type="SUPFAM" id="SSF52540">
    <property type="entry name" value="P-loop containing nucleoside triphosphate hydrolases"/>
    <property type="match status" value="1"/>
</dbReference>
<proteinExistence type="inferred from homology"/>
<keyword evidence="6" id="KW-0342">GTP-binding</keyword>
<dbReference type="InterPro" id="IPR001806">
    <property type="entry name" value="Small_GTPase"/>
</dbReference>
<keyword evidence="12" id="KW-1185">Reference proteome</keyword>
<dbReference type="SMART" id="SM00174">
    <property type="entry name" value="RHO"/>
    <property type="match status" value="1"/>
</dbReference>
<name>A0A7E4ZUU2_PANRE</name>
<dbReference type="GO" id="GO:0015031">
    <property type="term" value="P:protein transport"/>
    <property type="evidence" value="ECO:0007669"/>
    <property type="project" value="UniProtKB-KW"/>
</dbReference>
<dbReference type="PRINTS" id="PR00449">
    <property type="entry name" value="RASTRNSFRMNG"/>
</dbReference>
<evidence type="ECO:0000313" key="12">
    <source>
        <dbReference type="Proteomes" id="UP000492821"/>
    </source>
</evidence>
<dbReference type="GO" id="GO:0012505">
    <property type="term" value="C:endomembrane system"/>
    <property type="evidence" value="ECO:0007669"/>
    <property type="project" value="UniProtKB-SubCell"/>
</dbReference>
<evidence type="ECO:0000313" key="13">
    <source>
        <dbReference type="WBParaSite" id="Pan_g18854.t1"/>
    </source>
</evidence>
<dbReference type="Proteomes" id="UP000492821">
    <property type="component" value="Unassembled WGS sequence"/>
</dbReference>
<reference evidence="12" key="1">
    <citation type="journal article" date="2013" name="Genetics">
        <title>The draft genome and transcriptome of Panagrellus redivivus are shaped by the harsh demands of a free-living lifestyle.</title>
        <authorList>
            <person name="Srinivasan J."/>
            <person name="Dillman A.R."/>
            <person name="Macchietto M.G."/>
            <person name="Heikkinen L."/>
            <person name="Lakso M."/>
            <person name="Fracchia K.M."/>
            <person name="Antoshechkin I."/>
            <person name="Mortazavi A."/>
            <person name="Wong G."/>
            <person name="Sternberg P.W."/>
        </authorList>
    </citation>
    <scope>NUCLEOTIDE SEQUENCE [LARGE SCALE GENOMIC DNA]</scope>
    <source>
        <strain evidence="12">MT8872</strain>
    </source>
</reference>